<dbReference type="Pfam" id="PF14292">
    <property type="entry name" value="SusE"/>
    <property type="match status" value="1"/>
</dbReference>
<dbReference type="RefSeq" id="WP_149886036.1">
    <property type="nucleotide sequence ID" value="NZ_CAUESG010000001.1"/>
</dbReference>
<gene>
    <name evidence="3" type="ORF">F2Y07_10120</name>
</gene>
<dbReference type="EMBL" id="VVXJ01000021">
    <property type="protein sequence ID" value="KAA2374962.1"/>
    <property type="molecule type" value="Genomic_DNA"/>
</dbReference>
<accession>A0A5B3GNU0</accession>
<organism evidence="3 4">
    <name type="scientific">Alistipes shahii</name>
    <dbReference type="NCBI Taxonomy" id="328814"/>
    <lineage>
        <taxon>Bacteria</taxon>
        <taxon>Pseudomonadati</taxon>
        <taxon>Bacteroidota</taxon>
        <taxon>Bacteroidia</taxon>
        <taxon>Bacteroidales</taxon>
        <taxon>Rikenellaceae</taxon>
        <taxon>Alistipes</taxon>
    </lineage>
</organism>
<dbReference type="Proteomes" id="UP000322658">
    <property type="component" value="Unassembled WGS sequence"/>
</dbReference>
<evidence type="ECO:0000313" key="4">
    <source>
        <dbReference type="Proteomes" id="UP000322658"/>
    </source>
</evidence>
<dbReference type="AlphaFoldDB" id="A0A5B3GNU0"/>
<sequence length="429" mass="47448">MKKIKFACNLSLLTLFALGQWACEWDPYEHDSDPVRETLELTASASQIALDENDLSATVLTFDWTPARPMPDEYLVSYTTKLDLLNNNFGSSTAIVTSEDDGIFSRSYTSEQINNWANERWKVPVNKTFTLAFRVIAEYAGGPTYEMPEVRTVEVTVTPIKVDVFDADKVSLSGTAISSVTEIEKTVENANLYAWYGELSIGELQIPVELEGQTYYIVPSDGNGALRDGELVDVKMTETPVSWNIPSAGNYRLLIDMEKKQVRIYSPATDLKPLSVTFHLTGDASNPEVTIPVTGVLYLYGAGTGWGTKEVTFEPSMADPQILVYDAAKHNGTKYKGKMKFALAKGFTDSEGKPLMQSNGKPFDLSHSYCFTCPPKTDTEKQEISLPLGKVSELHGGVSSAVRNSYYDVPSADLLILDLRNMTILARNK</sequence>
<evidence type="ECO:0000256" key="1">
    <source>
        <dbReference type="SAM" id="SignalP"/>
    </source>
</evidence>
<protein>
    <recommendedName>
        <fullName evidence="2">SusE outer membrane protein domain-containing protein</fullName>
    </recommendedName>
</protein>
<dbReference type="InterPro" id="IPR025970">
    <property type="entry name" value="SusE"/>
</dbReference>
<keyword evidence="1" id="KW-0732">Signal</keyword>
<evidence type="ECO:0000259" key="2">
    <source>
        <dbReference type="Pfam" id="PF14292"/>
    </source>
</evidence>
<feature type="domain" description="SusE outer membrane protein" evidence="2">
    <location>
        <begin position="38"/>
        <end position="135"/>
    </location>
</feature>
<reference evidence="3 4" key="1">
    <citation type="journal article" date="2019" name="Nat. Med.">
        <title>A library of human gut bacterial isolates paired with longitudinal multiomics data enables mechanistic microbiome research.</title>
        <authorList>
            <person name="Poyet M."/>
            <person name="Groussin M."/>
            <person name="Gibbons S.M."/>
            <person name="Avila-Pacheco J."/>
            <person name="Jiang X."/>
            <person name="Kearney S.M."/>
            <person name="Perrotta A.R."/>
            <person name="Berdy B."/>
            <person name="Zhao S."/>
            <person name="Lieberman T.D."/>
            <person name="Swanson P.K."/>
            <person name="Smith M."/>
            <person name="Roesemann S."/>
            <person name="Alexander J.E."/>
            <person name="Rich S.A."/>
            <person name="Livny J."/>
            <person name="Vlamakis H."/>
            <person name="Clish C."/>
            <person name="Bullock K."/>
            <person name="Deik A."/>
            <person name="Scott J."/>
            <person name="Pierce K.A."/>
            <person name="Xavier R.J."/>
            <person name="Alm E.J."/>
        </authorList>
    </citation>
    <scope>NUCLEOTIDE SEQUENCE [LARGE SCALE GENOMIC DNA]</scope>
    <source>
        <strain evidence="3 4">BIOML-A1</strain>
    </source>
</reference>
<name>A0A5B3GNU0_9BACT</name>
<proteinExistence type="predicted"/>
<feature type="signal peptide" evidence="1">
    <location>
        <begin position="1"/>
        <end position="22"/>
    </location>
</feature>
<comment type="caution">
    <text evidence="3">The sequence shown here is derived from an EMBL/GenBank/DDBJ whole genome shotgun (WGS) entry which is preliminary data.</text>
</comment>
<feature type="chain" id="PRO_5022670090" description="SusE outer membrane protein domain-containing protein" evidence="1">
    <location>
        <begin position="23"/>
        <end position="429"/>
    </location>
</feature>
<evidence type="ECO:0000313" key="3">
    <source>
        <dbReference type="EMBL" id="KAA2374962.1"/>
    </source>
</evidence>